<sequence>MTVYTLYSDFNCPFCYALHERLHGLEVMDQIEWRGVQHAPHLPVPMVTWGGHLGVELKQEVEMVRRLAPELPIIVPMGKPNTGRAIAAAARALHLDHSRGSVFVRALYRRFWCDGQDLSDQEVLRKEALRQGFTAEELVEAGATPVDRLLNTWGDQWEETEHQGIPLLQRQDGRLLVGLVSLETLKTFLAGT</sequence>
<dbReference type="RefSeq" id="WP_213041447.1">
    <property type="nucleotide sequence ID" value="NZ_CAJNBJ010000002.1"/>
</dbReference>
<accession>A0ABM8QZY2</accession>
<dbReference type="EMBL" id="CAJNBJ010000002">
    <property type="protein sequence ID" value="CAE6725158.1"/>
    <property type="molecule type" value="Genomic_DNA"/>
</dbReference>
<keyword evidence="3" id="KW-1185">Reference proteome</keyword>
<dbReference type="Proteomes" id="UP000675880">
    <property type="component" value="Unassembled WGS sequence"/>
</dbReference>
<name>A0ABM8QZY2_9BACT</name>
<evidence type="ECO:0000313" key="2">
    <source>
        <dbReference type="EMBL" id="CAE6725158.1"/>
    </source>
</evidence>
<comment type="caution">
    <text evidence="2">The sequence shown here is derived from an EMBL/GenBank/DDBJ whole genome shotgun (WGS) entry which is preliminary data.</text>
</comment>
<proteinExistence type="predicted"/>
<dbReference type="InterPro" id="IPR001853">
    <property type="entry name" value="DSBA-like_thioredoxin_dom"/>
</dbReference>
<dbReference type="SUPFAM" id="SSF52833">
    <property type="entry name" value="Thioredoxin-like"/>
    <property type="match status" value="1"/>
</dbReference>
<dbReference type="Pfam" id="PF01323">
    <property type="entry name" value="DSBA"/>
    <property type="match status" value="1"/>
</dbReference>
<reference evidence="2 3" key="1">
    <citation type="submission" date="2021-02" db="EMBL/GenBank/DDBJ databases">
        <authorList>
            <person name="Han P."/>
        </authorList>
    </citation>
    <scope>NUCLEOTIDE SEQUENCE [LARGE SCALE GENOMIC DNA]</scope>
    <source>
        <strain evidence="2">Candidatus Nitrospira sp. ZN2</strain>
    </source>
</reference>
<evidence type="ECO:0000259" key="1">
    <source>
        <dbReference type="Pfam" id="PF01323"/>
    </source>
</evidence>
<dbReference type="Gene3D" id="3.40.30.10">
    <property type="entry name" value="Glutaredoxin"/>
    <property type="match status" value="1"/>
</dbReference>
<organism evidence="2 3">
    <name type="scientific">Nitrospira defluvii</name>
    <dbReference type="NCBI Taxonomy" id="330214"/>
    <lineage>
        <taxon>Bacteria</taxon>
        <taxon>Pseudomonadati</taxon>
        <taxon>Nitrospirota</taxon>
        <taxon>Nitrospiria</taxon>
        <taxon>Nitrospirales</taxon>
        <taxon>Nitrospiraceae</taxon>
        <taxon>Nitrospira</taxon>
    </lineage>
</organism>
<protein>
    <submittedName>
        <fullName evidence="2">DSBA domain-containing protein</fullName>
    </submittedName>
</protein>
<dbReference type="InterPro" id="IPR036249">
    <property type="entry name" value="Thioredoxin-like_sf"/>
</dbReference>
<gene>
    <name evidence="2" type="ORF">NSPZN2_100063</name>
</gene>
<evidence type="ECO:0000313" key="3">
    <source>
        <dbReference type="Proteomes" id="UP000675880"/>
    </source>
</evidence>
<feature type="domain" description="DSBA-like thioredoxin" evidence="1">
    <location>
        <begin position="6"/>
        <end position="189"/>
    </location>
</feature>